<organism evidence="1 2">
    <name type="scientific">Pistacia atlantica</name>
    <dbReference type="NCBI Taxonomy" id="434234"/>
    <lineage>
        <taxon>Eukaryota</taxon>
        <taxon>Viridiplantae</taxon>
        <taxon>Streptophyta</taxon>
        <taxon>Embryophyta</taxon>
        <taxon>Tracheophyta</taxon>
        <taxon>Spermatophyta</taxon>
        <taxon>Magnoliopsida</taxon>
        <taxon>eudicotyledons</taxon>
        <taxon>Gunneridae</taxon>
        <taxon>Pentapetalae</taxon>
        <taxon>rosids</taxon>
        <taxon>malvids</taxon>
        <taxon>Sapindales</taxon>
        <taxon>Anacardiaceae</taxon>
        <taxon>Pistacia</taxon>
    </lineage>
</organism>
<evidence type="ECO:0000313" key="1">
    <source>
        <dbReference type="EMBL" id="KAJ0092152.1"/>
    </source>
</evidence>
<dbReference type="Proteomes" id="UP001164250">
    <property type="component" value="Chromosome 7"/>
</dbReference>
<name>A0ACC1AZS6_9ROSI</name>
<evidence type="ECO:0000313" key="2">
    <source>
        <dbReference type="Proteomes" id="UP001164250"/>
    </source>
</evidence>
<sequence length="79" mass="9160">MREELCAARNYVTNRHIVLKKGMSLSLDSMGHFIAVLPRWKVMPNNQNPISFLDGPIQSPKNHENSKWWKGKVRIPPHI</sequence>
<gene>
    <name evidence="1" type="ORF">Patl1_26414</name>
</gene>
<reference evidence="2" key="1">
    <citation type="journal article" date="2023" name="G3 (Bethesda)">
        <title>Genome assembly and association tests identify interacting loci associated with vigor, precocity, and sex in interspecific pistachio rootstocks.</title>
        <authorList>
            <person name="Palmer W."/>
            <person name="Jacygrad E."/>
            <person name="Sagayaradj S."/>
            <person name="Cavanaugh K."/>
            <person name="Han R."/>
            <person name="Bertier L."/>
            <person name="Beede B."/>
            <person name="Kafkas S."/>
            <person name="Golino D."/>
            <person name="Preece J."/>
            <person name="Michelmore R."/>
        </authorList>
    </citation>
    <scope>NUCLEOTIDE SEQUENCE [LARGE SCALE GENOMIC DNA]</scope>
</reference>
<proteinExistence type="predicted"/>
<comment type="caution">
    <text evidence="1">The sequence shown here is derived from an EMBL/GenBank/DDBJ whole genome shotgun (WGS) entry which is preliminary data.</text>
</comment>
<accession>A0ACC1AZS6</accession>
<keyword evidence="2" id="KW-1185">Reference proteome</keyword>
<protein>
    <submittedName>
        <fullName evidence="1">Uncharacterized protein</fullName>
    </submittedName>
</protein>
<dbReference type="EMBL" id="CM047903">
    <property type="protein sequence ID" value="KAJ0092152.1"/>
    <property type="molecule type" value="Genomic_DNA"/>
</dbReference>